<organism evidence="1 2">
    <name type="scientific">Discina gigas</name>
    <dbReference type="NCBI Taxonomy" id="1032678"/>
    <lineage>
        <taxon>Eukaryota</taxon>
        <taxon>Fungi</taxon>
        <taxon>Dikarya</taxon>
        <taxon>Ascomycota</taxon>
        <taxon>Pezizomycotina</taxon>
        <taxon>Pezizomycetes</taxon>
        <taxon>Pezizales</taxon>
        <taxon>Discinaceae</taxon>
        <taxon>Discina</taxon>
    </lineage>
</organism>
<accession>A0ABR3G5G6</accession>
<sequence length="112" mass="12628">MHASKTAGKPISFCCLKRRSSFFPRFLSLDRTRANSPTIAEKSALQTPYVPTYAASSFLSSTTPVTLDERYDQKQLLPPARTEDRGTIAERADAMRQRGREKGEIKLELVTY</sequence>
<name>A0ABR3G5G6_9PEZI</name>
<proteinExistence type="predicted"/>
<dbReference type="EMBL" id="JBBBZM010000307">
    <property type="protein sequence ID" value="KAL0631058.1"/>
    <property type="molecule type" value="Genomic_DNA"/>
</dbReference>
<reference evidence="1 2" key="1">
    <citation type="submission" date="2024-02" db="EMBL/GenBank/DDBJ databases">
        <title>Discinaceae phylogenomics.</title>
        <authorList>
            <person name="Dirks A.C."/>
            <person name="James T.Y."/>
        </authorList>
    </citation>
    <scope>NUCLEOTIDE SEQUENCE [LARGE SCALE GENOMIC DNA]</scope>
    <source>
        <strain evidence="1 2">ACD0624</strain>
    </source>
</reference>
<dbReference type="Proteomes" id="UP001447188">
    <property type="component" value="Unassembled WGS sequence"/>
</dbReference>
<evidence type="ECO:0000313" key="1">
    <source>
        <dbReference type="EMBL" id="KAL0631058.1"/>
    </source>
</evidence>
<gene>
    <name evidence="1" type="ORF">Q9L58_010085</name>
</gene>
<evidence type="ECO:0000313" key="2">
    <source>
        <dbReference type="Proteomes" id="UP001447188"/>
    </source>
</evidence>
<comment type="caution">
    <text evidence="1">The sequence shown here is derived from an EMBL/GenBank/DDBJ whole genome shotgun (WGS) entry which is preliminary data.</text>
</comment>
<keyword evidence="2" id="KW-1185">Reference proteome</keyword>
<protein>
    <submittedName>
        <fullName evidence="1">Uncharacterized protein</fullName>
    </submittedName>
</protein>